<dbReference type="AlphaFoldDB" id="A0A852NJN3"/>
<dbReference type="GO" id="GO:0004733">
    <property type="term" value="F:pyridoxamine phosphate oxidase activity"/>
    <property type="evidence" value="ECO:0007669"/>
    <property type="project" value="UniProtKB-EC"/>
</dbReference>
<evidence type="ECO:0000256" key="7">
    <source>
        <dbReference type="ARBA" id="ARBA00022630"/>
    </source>
</evidence>
<dbReference type="InterPro" id="IPR000659">
    <property type="entry name" value="Pyridox_Oxase"/>
</dbReference>
<feature type="non-terminal residue" evidence="12">
    <location>
        <position position="1"/>
    </location>
</feature>
<dbReference type="FunFam" id="2.30.110.10:FF:000019">
    <property type="entry name" value="PNPO isoform 11"/>
    <property type="match status" value="1"/>
</dbReference>
<sequence>QILEDGDPRRGCDPCGFLGGKARERGSSVLGSPFRSCGCPGQVRIEGSVKRLPQEESERYFHSRPKGSQIGALVSRQSSVIPDREYLRKKNAELQERYRDAPVPKPDYWGAYIVEPEVVEFWQGQTNRLHDRIVFRRLRE</sequence>
<evidence type="ECO:0000256" key="1">
    <source>
        <dbReference type="ARBA" id="ARBA00001917"/>
    </source>
</evidence>
<dbReference type="EC" id="1.4.3.5" evidence="6"/>
<evidence type="ECO:0000259" key="11">
    <source>
        <dbReference type="Pfam" id="PF10590"/>
    </source>
</evidence>
<keyword evidence="8" id="KW-0288">FMN</keyword>
<evidence type="ECO:0000256" key="8">
    <source>
        <dbReference type="ARBA" id="ARBA00022643"/>
    </source>
</evidence>
<reference evidence="12" key="1">
    <citation type="submission" date="2020-02" db="EMBL/GenBank/DDBJ databases">
        <title>Bird 10,000 Genomes (B10K) Project - Family phase.</title>
        <authorList>
            <person name="Zhang G."/>
        </authorList>
    </citation>
    <scope>NUCLEOTIDE SEQUENCE</scope>
    <source>
        <strain evidence="12">B10K-IZ-033-77</strain>
    </source>
</reference>
<evidence type="ECO:0000313" key="13">
    <source>
        <dbReference type="Proteomes" id="UP000603297"/>
    </source>
</evidence>
<dbReference type="PANTHER" id="PTHR10851:SF0">
    <property type="entry name" value="PYRIDOXINE-5'-PHOSPHATE OXIDASE"/>
    <property type="match status" value="1"/>
</dbReference>
<dbReference type="GO" id="GO:0008615">
    <property type="term" value="P:pyridoxine biosynthetic process"/>
    <property type="evidence" value="ECO:0007669"/>
    <property type="project" value="InterPro"/>
</dbReference>
<name>A0A852NJN3_9PASS</name>
<comment type="cofactor">
    <cofactor evidence="1">
        <name>FMN</name>
        <dbReference type="ChEBI" id="CHEBI:58210"/>
    </cofactor>
</comment>
<comment type="similarity">
    <text evidence="5">Belongs to the pyridoxamine 5'-phosphate oxidase family.</text>
</comment>
<evidence type="ECO:0000256" key="5">
    <source>
        <dbReference type="ARBA" id="ARBA00007301"/>
    </source>
</evidence>
<dbReference type="InterPro" id="IPR019740">
    <property type="entry name" value="Pyridox_Oxase_CS"/>
</dbReference>
<protein>
    <recommendedName>
        <fullName evidence="6">pyridoxal 5'-phosphate synthase</fullName>
        <ecNumber evidence="6">1.4.3.5</ecNumber>
    </recommendedName>
</protein>
<dbReference type="PANTHER" id="PTHR10851">
    <property type="entry name" value="PYRIDOXINE-5-PHOSPHATE OXIDASE"/>
    <property type="match status" value="1"/>
</dbReference>
<organism evidence="12 13">
    <name type="scientific">Pteruthius melanotis</name>
    <dbReference type="NCBI Taxonomy" id="357074"/>
    <lineage>
        <taxon>Eukaryota</taxon>
        <taxon>Metazoa</taxon>
        <taxon>Chordata</taxon>
        <taxon>Craniata</taxon>
        <taxon>Vertebrata</taxon>
        <taxon>Euteleostomi</taxon>
        <taxon>Archelosauria</taxon>
        <taxon>Archosauria</taxon>
        <taxon>Dinosauria</taxon>
        <taxon>Saurischia</taxon>
        <taxon>Theropoda</taxon>
        <taxon>Coelurosauria</taxon>
        <taxon>Aves</taxon>
        <taxon>Neognathae</taxon>
        <taxon>Neoaves</taxon>
        <taxon>Telluraves</taxon>
        <taxon>Australaves</taxon>
        <taxon>Passeriformes</taxon>
        <taxon>Sylvioidea</taxon>
        <taxon>Timaliidae</taxon>
        <taxon>Pteruthius</taxon>
    </lineage>
</organism>
<feature type="non-terminal residue" evidence="12">
    <location>
        <position position="140"/>
    </location>
</feature>
<evidence type="ECO:0000256" key="3">
    <source>
        <dbReference type="ARBA" id="ARBA00004738"/>
    </source>
</evidence>
<accession>A0A852NJN3</accession>
<dbReference type="GO" id="GO:0010181">
    <property type="term" value="F:FMN binding"/>
    <property type="evidence" value="ECO:0007669"/>
    <property type="project" value="InterPro"/>
</dbReference>
<dbReference type="UniPathway" id="UPA01068">
    <property type="reaction ID" value="UER00304"/>
</dbReference>
<dbReference type="Proteomes" id="UP000603297">
    <property type="component" value="Unassembled WGS sequence"/>
</dbReference>
<keyword evidence="13" id="KW-1185">Reference proteome</keyword>
<evidence type="ECO:0000256" key="4">
    <source>
        <dbReference type="ARBA" id="ARBA00005037"/>
    </source>
</evidence>
<comment type="pathway">
    <text evidence="4">Cofactor metabolism; pyridoxal 5'-phosphate salvage; pyridoxal 5'-phosphate from pyridoxine 5'-phosphate: step 1/1.</text>
</comment>
<feature type="domain" description="Pyridoxine 5'-phosphate oxidase dimerisation C-terminal" evidence="11">
    <location>
        <begin position="109"/>
        <end position="137"/>
    </location>
</feature>
<dbReference type="EMBL" id="WEIY01002450">
    <property type="protein sequence ID" value="NXY12485.1"/>
    <property type="molecule type" value="Genomic_DNA"/>
</dbReference>
<evidence type="ECO:0000256" key="9">
    <source>
        <dbReference type="ARBA" id="ARBA00023002"/>
    </source>
</evidence>
<dbReference type="Pfam" id="PF10590">
    <property type="entry name" value="PNP_phzG_C"/>
    <property type="match status" value="1"/>
</dbReference>
<dbReference type="SUPFAM" id="SSF50475">
    <property type="entry name" value="FMN-binding split barrel"/>
    <property type="match status" value="1"/>
</dbReference>
<evidence type="ECO:0000313" key="12">
    <source>
        <dbReference type="EMBL" id="NXY12485.1"/>
    </source>
</evidence>
<dbReference type="InterPro" id="IPR011576">
    <property type="entry name" value="Pyridox_Oxase_N"/>
</dbReference>
<dbReference type="PROSITE" id="PS01064">
    <property type="entry name" value="PYRIDOX_OXIDASE"/>
    <property type="match status" value="1"/>
</dbReference>
<evidence type="ECO:0000259" key="10">
    <source>
        <dbReference type="Pfam" id="PF01243"/>
    </source>
</evidence>
<dbReference type="Pfam" id="PF01243">
    <property type="entry name" value="PNPOx_N"/>
    <property type="match status" value="1"/>
</dbReference>
<feature type="domain" description="Pyridoxamine 5'-phosphate oxidase N-terminal" evidence="10">
    <location>
        <begin position="36"/>
        <end position="95"/>
    </location>
</feature>
<proteinExistence type="inferred from homology"/>
<evidence type="ECO:0000256" key="6">
    <source>
        <dbReference type="ARBA" id="ARBA00012801"/>
    </source>
</evidence>
<dbReference type="InterPro" id="IPR012349">
    <property type="entry name" value="Split_barrel_FMN-bd"/>
</dbReference>
<dbReference type="InterPro" id="IPR019576">
    <property type="entry name" value="Pyridoxamine_oxidase_dimer_C"/>
</dbReference>
<dbReference type="Gene3D" id="2.30.110.10">
    <property type="entry name" value="Electron Transport, Fmn-binding Protein, Chain A"/>
    <property type="match status" value="1"/>
</dbReference>
<gene>
    <name evidence="12" type="primary">Pnpo</name>
    <name evidence="12" type="ORF">PTEMEL_R09033</name>
</gene>
<keyword evidence="7" id="KW-0285">Flavoprotein</keyword>
<comment type="caution">
    <text evidence="12">The sequence shown here is derived from an EMBL/GenBank/DDBJ whole genome shotgun (WGS) entry which is preliminary data.</text>
</comment>
<comment type="pathway">
    <text evidence="3">Cofactor metabolism; pyridoxal 5'-phosphate salvage; pyridoxal 5'-phosphate from pyridoxamine 5'-phosphate: step 1/1.</text>
</comment>
<evidence type="ECO:0000256" key="2">
    <source>
        <dbReference type="ARBA" id="ARBA00003691"/>
    </source>
</evidence>
<dbReference type="OrthoDB" id="303614at2759"/>
<keyword evidence="9" id="KW-0560">Oxidoreductase</keyword>
<comment type="function">
    <text evidence="2">Catalyzes the oxidation of either pyridoxine 5'-phosphate (PNP) or pyridoxamine 5'-phosphate (PMP) into pyridoxal 5'-phosphate (PLP).</text>
</comment>